<dbReference type="EC" id="2.7.13.3" evidence="2"/>
<dbReference type="GO" id="GO:0000155">
    <property type="term" value="F:phosphorelay sensor kinase activity"/>
    <property type="evidence" value="ECO:0007669"/>
    <property type="project" value="InterPro"/>
</dbReference>
<evidence type="ECO:0000259" key="6">
    <source>
        <dbReference type="PROSITE" id="PS50109"/>
    </source>
</evidence>
<evidence type="ECO:0000313" key="9">
    <source>
        <dbReference type="Proteomes" id="UP000320582"/>
    </source>
</evidence>
<feature type="transmembrane region" description="Helical" evidence="5">
    <location>
        <begin position="12"/>
        <end position="30"/>
    </location>
</feature>
<dbReference type="InterPro" id="IPR001789">
    <property type="entry name" value="Sig_transdc_resp-reg_receiver"/>
</dbReference>
<name>A0A543KEG0_9RHOB</name>
<dbReference type="Pfam" id="PF00072">
    <property type="entry name" value="Response_reg"/>
    <property type="match status" value="1"/>
</dbReference>
<dbReference type="SMART" id="SM00388">
    <property type="entry name" value="HisKA"/>
    <property type="match status" value="1"/>
</dbReference>
<dbReference type="InterPro" id="IPR011006">
    <property type="entry name" value="CheY-like_superfamily"/>
</dbReference>
<comment type="caution">
    <text evidence="8">The sequence shown here is derived from an EMBL/GenBank/DDBJ whole genome shotgun (WGS) entry which is preliminary data.</text>
</comment>
<dbReference type="SUPFAM" id="SSF52172">
    <property type="entry name" value="CheY-like"/>
    <property type="match status" value="1"/>
</dbReference>
<feature type="domain" description="Response regulatory" evidence="7">
    <location>
        <begin position="648"/>
        <end position="764"/>
    </location>
</feature>
<keyword evidence="8" id="KW-0418">Kinase</keyword>
<evidence type="ECO:0000256" key="4">
    <source>
        <dbReference type="PROSITE-ProRule" id="PRU00169"/>
    </source>
</evidence>
<dbReference type="PROSITE" id="PS50109">
    <property type="entry name" value="HIS_KIN"/>
    <property type="match status" value="1"/>
</dbReference>
<evidence type="ECO:0000313" key="8">
    <source>
        <dbReference type="EMBL" id="TQM93468.1"/>
    </source>
</evidence>
<gene>
    <name evidence="8" type="ORF">BD293_2104</name>
</gene>
<sequence>MSRVTVALPKAAITGLALAALALCLIGLATGGAKPAALAALTTGLSLLLLAGVAWTVRFFDAWQRRRDHQRLDSLLGDAEMVCILADSDTGAIEWCNAAAVEHFNLTPPQKITTVLSDLHADPDGFVTRLQDLASLSGRADHRLKLQNCERVYRVEKLGDNQFLWRIALETRADTRDALPFEFAQFQPDGRLDYISPALRQDLSQNRISKDQLFQGTPPPHGQIAPVTLSAAGIERLAIRLESQGAATETVLFLPPQHGLDMPEHSIKPGETRHLQNLPVGLAHITLDGQLTYVNDEARRLLRLRDTYLPVLSDALEGLGRPVLEWIADIASGRMARSTEVLRLNCTLNETYLKVTLTTPPREGVNFIVAVFSDVTELKSLEAKFTQSQKMQAIGQLAGGVAHDFNNLLTAISGHCDLLLLRHDRSDLNYPDLMQIQQNTNRAAALVRQLLALSRQQTLKFVTLDLQETMDDVIHLLNRLVGEKVTLSLRHGENVAPIRSDKRQFEQVLMNLVVNARDALPMGGEIRIETASCALPKGLIRENVQLPAGNYTLIKISDDGIGIPQPLLGKVFDPFFTTKRQGEGTGLGLSTVYGIVKQSGGYVFIESEEGVGTTFTLYFAAQTPEPALRDLPKREGLHSSALQSRHALVLLVEDETPVRSFAARALELQGHRVIEADCGEAALDILQDPSIVPDCFVTDVIMPGLDGPSWIAQIRPRFPDTPVVFMSGYAEDSRVAAQARISNATFLGKPFSLVEFTQTVHAQLRLPTEMA</sequence>
<evidence type="ECO:0000256" key="5">
    <source>
        <dbReference type="SAM" id="Phobius"/>
    </source>
</evidence>
<dbReference type="InterPro" id="IPR003594">
    <property type="entry name" value="HATPase_dom"/>
</dbReference>
<dbReference type="SMART" id="SM00448">
    <property type="entry name" value="REC"/>
    <property type="match status" value="1"/>
</dbReference>
<dbReference type="Gene3D" id="1.10.287.130">
    <property type="match status" value="1"/>
</dbReference>
<dbReference type="SUPFAM" id="SSF55874">
    <property type="entry name" value="ATPase domain of HSP90 chaperone/DNA topoisomerase II/histidine kinase"/>
    <property type="match status" value="1"/>
</dbReference>
<keyword evidence="9" id="KW-1185">Reference proteome</keyword>
<dbReference type="SMART" id="SM00387">
    <property type="entry name" value="HATPase_c"/>
    <property type="match status" value="1"/>
</dbReference>
<reference evidence="8 9" key="1">
    <citation type="submission" date="2019-06" db="EMBL/GenBank/DDBJ databases">
        <title>Genomic Encyclopedia of Archaeal and Bacterial Type Strains, Phase II (KMG-II): from individual species to whole genera.</title>
        <authorList>
            <person name="Goeker M."/>
        </authorList>
    </citation>
    <scope>NUCLEOTIDE SEQUENCE [LARGE SCALE GENOMIC DNA]</scope>
    <source>
        <strain evidence="8 9">DSM 18423</strain>
    </source>
</reference>
<dbReference type="EMBL" id="VFPT01000001">
    <property type="protein sequence ID" value="TQM93468.1"/>
    <property type="molecule type" value="Genomic_DNA"/>
</dbReference>
<keyword evidence="5" id="KW-0812">Transmembrane</keyword>
<evidence type="ECO:0000256" key="1">
    <source>
        <dbReference type="ARBA" id="ARBA00000085"/>
    </source>
</evidence>
<dbReference type="Gene3D" id="3.30.565.10">
    <property type="entry name" value="Histidine kinase-like ATPase, C-terminal domain"/>
    <property type="match status" value="1"/>
</dbReference>
<evidence type="ECO:0000256" key="2">
    <source>
        <dbReference type="ARBA" id="ARBA00012438"/>
    </source>
</evidence>
<feature type="transmembrane region" description="Helical" evidence="5">
    <location>
        <begin position="36"/>
        <end position="57"/>
    </location>
</feature>
<keyword evidence="3 4" id="KW-0597">Phosphoprotein</keyword>
<organism evidence="8 9">
    <name type="scientific">Roseinatronobacter monicus</name>
    <dbReference type="NCBI Taxonomy" id="393481"/>
    <lineage>
        <taxon>Bacteria</taxon>
        <taxon>Pseudomonadati</taxon>
        <taxon>Pseudomonadota</taxon>
        <taxon>Alphaproteobacteria</taxon>
        <taxon>Rhodobacterales</taxon>
        <taxon>Paracoccaceae</taxon>
        <taxon>Roseinatronobacter</taxon>
    </lineage>
</organism>
<accession>A0A543KEG0</accession>
<dbReference type="AlphaFoldDB" id="A0A543KEG0"/>
<dbReference type="PANTHER" id="PTHR43065">
    <property type="entry name" value="SENSOR HISTIDINE KINASE"/>
    <property type="match status" value="1"/>
</dbReference>
<feature type="domain" description="Histidine kinase" evidence="6">
    <location>
        <begin position="400"/>
        <end position="623"/>
    </location>
</feature>
<dbReference type="PRINTS" id="PR00344">
    <property type="entry name" value="BCTRLSENSOR"/>
</dbReference>
<dbReference type="CDD" id="cd00082">
    <property type="entry name" value="HisKA"/>
    <property type="match status" value="1"/>
</dbReference>
<dbReference type="SUPFAM" id="SSF47384">
    <property type="entry name" value="Homodimeric domain of signal transducing histidine kinase"/>
    <property type="match status" value="1"/>
</dbReference>
<dbReference type="InterPro" id="IPR036890">
    <property type="entry name" value="HATPase_C_sf"/>
</dbReference>
<protein>
    <recommendedName>
        <fullName evidence="2">histidine kinase</fullName>
        <ecNumber evidence="2">2.7.13.3</ecNumber>
    </recommendedName>
</protein>
<feature type="modified residue" description="4-aspartylphosphate" evidence="4">
    <location>
        <position position="699"/>
    </location>
</feature>
<dbReference type="RefSeq" id="WP_142081412.1">
    <property type="nucleotide sequence ID" value="NZ_VFPT01000001.1"/>
</dbReference>
<proteinExistence type="predicted"/>
<dbReference type="Pfam" id="PF00512">
    <property type="entry name" value="HisKA"/>
    <property type="match status" value="1"/>
</dbReference>
<dbReference type="Gene3D" id="3.40.50.2300">
    <property type="match status" value="1"/>
</dbReference>
<dbReference type="PROSITE" id="PS50110">
    <property type="entry name" value="RESPONSE_REGULATORY"/>
    <property type="match status" value="1"/>
</dbReference>
<comment type="catalytic activity">
    <reaction evidence="1">
        <text>ATP + protein L-histidine = ADP + protein N-phospho-L-histidine.</text>
        <dbReference type="EC" id="2.7.13.3"/>
    </reaction>
</comment>
<evidence type="ECO:0000256" key="3">
    <source>
        <dbReference type="ARBA" id="ARBA00022553"/>
    </source>
</evidence>
<evidence type="ECO:0000259" key="7">
    <source>
        <dbReference type="PROSITE" id="PS50110"/>
    </source>
</evidence>
<dbReference type="OrthoDB" id="9796100at2"/>
<dbReference type="InterPro" id="IPR036097">
    <property type="entry name" value="HisK_dim/P_sf"/>
</dbReference>
<dbReference type="Gene3D" id="3.30.450.20">
    <property type="entry name" value="PAS domain"/>
    <property type="match status" value="1"/>
</dbReference>
<dbReference type="Pfam" id="PF02518">
    <property type="entry name" value="HATPase_c"/>
    <property type="match status" value="1"/>
</dbReference>
<dbReference type="FunFam" id="1.10.287.130:FF:000037">
    <property type="entry name" value="Hybrid sensor histidine kinase/response regulator"/>
    <property type="match status" value="1"/>
</dbReference>
<dbReference type="InterPro" id="IPR003661">
    <property type="entry name" value="HisK_dim/P_dom"/>
</dbReference>
<dbReference type="InterPro" id="IPR005467">
    <property type="entry name" value="His_kinase_dom"/>
</dbReference>
<keyword evidence="5" id="KW-0472">Membrane</keyword>
<dbReference type="CDD" id="cd00156">
    <property type="entry name" value="REC"/>
    <property type="match status" value="1"/>
</dbReference>
<dbReference type="PANTHER" id="PTHR43065:SF42">
    <property type="entry name" value="TWO-COMPONENT SENSOR PPRA"/>
    <property type="match status" value="1"/>
</dbReference>
<keyword evidence="8" id="KW-0808">Transferase</keyword>
<keyword evidence="5" id="KW-1133">Transmembrane helix</keyword>
<dbReference type="InterPro" id="IPR004358">
    <property type="entry name" value="Sig_transdc_His_kin-like_C"/>
</dbReference>
<dbReference type="Proteomes" id="UP000320582">
    <property type="component" value="Unassembled WGS sequence"/>
</dbReference>